<evidence type="ECO:0000313" key="4">
    <source>
        <dbReference type="Proteomes" id="UP000076420"/>
    </source>
</evidence>
<feature type="region of interest" description="Disordered" evidence="1">
    <location>
        <begin position="1"/>
        <end position="59"/>
    </location>
</feature>
<feature type="compositionally biased region" description="Basic and acidic residues" evidence="1">
    <location>
        <begin position="21"/>
        <end position="30"/>
    </location>
</feature>
<dbReference type="KEGG" id="bgt:106069667"/>
<evidence type="ECO:0000259" key="2">
    <source>
        <dbReference type="Pfam" id="PF15115"/>
    </source>
</evidence>
<reference evidence="3" key="1">
    <citation type="submission" date="2020-05" db="UniProtKB">
        <authorList>
            <consortium name="EnsemblMetazoa"/>
        </authorList>
    </citation>
    <scope>IDENTIFICATION</scope>
    <source>
        <strain evidence="3">BB02</strain>
    </source>
</reference>
<feature type="domain" description="Domain of unknown function with conserved HDNR motif" evidence="2">
    <location>
        <begin position="1"/>
        <end position="166"/>
    </location>
</feature>
<dbReference type="AlphaFoldDB" id="A0A2C9LNC0"/>
<dbReference type="EnsemblMetazoa" id="BGLB033155-RA">
    <property type="protein sequence ID" value="BGLB033155-PA"/>
    <property type="gene ID" value="BGLB033155"/>
</dbReference>
<accession>A0A2C9LNC0</accession>
<evidence type="ECO:0000256" key="1">
    <source>
        <dbReference type="SAM" id="MobiDB-lite"/>
    </source>
</evidence>
<sequence length="239" mass="28015">MTKGRNFTPATDSDGLWYQHRQVESRDVDSRLGPSTSTREMLEAPFSAPVRPSSPPTLYKQKEESLHNQEYPFTQHDNRNFFQNRGEYFGNGRDTRCLGRRVHPHDKRLHHTENSFLHHRSKDMTPFDYNPITATSFRHPGPTEAPTRRRFPKIYQEPKVPADWKTQHLTTWSASPYRTPLCLLALSQEPFLDHNPWKYCYHGSTKVYPQYNRKKFPHVPNILNRYGPDFTTVTSSQGN</sequence>
<dbReference type="STRING" id="6526.A0A2C9LNC0"/>
<dbReference type="VEuPathDB" id="VectorBase:BGLB033155"/>
<dbReference type="PANTHER" id="PTHR35440:SF1">
    <property type="entry name" value="TESTIS-EXPRESSED PROTEIN 36"/>
    <property type="match status" value="1"/>
</dbReference>
<name>A0A2C9LNC0_BIOGL</name>
<dbReference type="RefSeq" id="XP_013084824.2">
    <property type="nucleotide sequence ID" value="XM_013229370.2"/>
</dbReference>
<dbReference type="Proteomes" id="UP000076420">
    <property type="component" value="Unassembled WGS sequence"/>
</dbReference>
<dbReference type="VEuPathDB" id="VectorBase:BGLAX_031576"/>
<dbReference type="Pfam" id="PF15115">
    <property type="entry name" value="HDNR"/>
    <property type="match status" value="1"/>
</dbReference>
<organism evidence="3 4">
    <name type="scientific">Biomphalaria glabrata</name>
    <name type="common">Bloodfluke planorb</name>
    <name type="synonym">Freshwater snail</name>
    <dbReference type="NCBI Taxonomy" id="6526"/>
    <lineage>
        <taxon>Eukaryota</taxon>
        <taxon>Metazoa</taxon>
        <taxon>Spiralia</taxon>
        <taxon>Lophotrochozoa</taxon>
        <taxon>Mollusca</taxon>
        <taxon>Gastropoda</taxon>
        <taxon>Heterobranchia</taxon>
        <taxon>Euthyneura</taxon>
        <taxon>Panpulmonata</taxon>
        <taxon>Hygrophila</taxon>
        <taxon>Lymnaeoidea</taxon>
        <taxon>Planorbidae</taxon>
        <taxon>Biomphalaria</taxon>
    </lineage>
</organism>
<dbReference type="InterPro" id="IPR029369">
    <property type="entry name" value="HDNR"/>
</dbReference>
<gene>
    <name evidence="3" type="primary">106069667</name>
</gene>
<protein>
    <recommendedName>
        <fullName evidence="2">Domain of unknown function with conserved HDNR motif domain-containing protein</fullName>
    </recommendedName>
</protein>
<evidence type="ECO:0000313" key="3">
    <source>
        <dbReference type="EnsemblMetazoa" id="BGLB033155-PA"/>
    </source>
</evidence>
<proteinExistence type="predicted"/>
<dbReference type="OrthoDB" id="10003408at2759"/>
<dbReference type="PANTHER" id="PTHR35440">
    <property type="entry name" value="TESTIS-EXPRESSED PROTEIN 36"/>
    <property type="match status" value="1"/>
</dbReference>